<evidence type="ECO:0000313" key="2">
    <source>
        <dbReference type="Proteomes" id="UP001500742"/>
    </source>
</evidence>
<comment type="caution">
    <text evidence="1">The sequence shown here is derived from an EMBL/GenBank/DDBJ whole genome shotgun (WGS) entry which is preliminary data.</text>
</comment>
<dbReference type="EMBL" id="BAAAZC010000019">
    <property type="protein sequence ID" value="GAA3974206.1"/>
    <property type="molecule type" value="Genomic_DNA"/>
</dbReference>
<keyword evidence="2" id="KW-1185">Reference proteome</keyword>
<accession>A0ABP7PZX2</accession>
<reference evidence="2" key="1">
    <citation type="journal article" date="2019" name="Int. J. Syst. Evol. Microbiol.">
        <title>The Global Catalogue of Microorganisms (GCM) 10K type strain sequencing project: providing services to taxonomists for standard genome sequencing and annotation.</title>
        <authorList>
            <consortium name="The Broad Institute Genomics Platform"/>
            <consortium name="The Broad Institute Genome Sequencing Center for Infectious Disease"/>
            <person name="Wu L."/>
            <person name="Ma J."/>
        </authorList>
    </citation>
    <scope>NUCLEOTIDE SEQUENCE [LARGE SCALE GENOMIC DNA]</scope>
    <source>
        <strain evidence="2">JCM 16601</strain>
    </source>
</reference>
<organism evidence="1 2">
    <name type="scientific">Mucilaginibacter dorajii</name>
    <dbReference type="NCBI Taxonomy" id="692994"/>
    <lineage>
        <taxon>Bacteria</taxon>
        <taxon>Pseudomonadati</taxon>
        <taxon>Bacteroidota</taxon>
        <taxon>Sphingobacteriia</taxon>
        <taxon>Sphingobacteriales</taxon>
        <taxon>Sphingobacteriaceae</taxon>
        <taxon>Mucilaginibacter</taxon>
    </lineage>
</organism>
<proteinExistence type="predicted"/>
<name>A0ABP7PZX2_9SPHI</name>
<gene>
    <name evidence="1" type="ORF">GCM10022210_25640</name>
</gene>
<sequence length="151" mass="17034">MQAQGDPPTVKPGLEIHRDSLIKIIAEAADELSFKQATDIKKLPNYIATNANQSNVQLVGQPEELILAKWMFNFNADTIINEAELAKVAWFALAMGGKNGAYWFISNLEKIKNNMNKDFTQTMIFNYNRNGTLKYIKKSKTLILVFNPPVL</sequence>
<evidence type="ECO:0000313" key="1">
    <source>
        <dbReference type="EMBL" id="GAA3974206.1"/>
    </source>
</evidence>
<dbReference type="Proteomes" id="UP001500742">
    <property type="component" value="Unassembled WGS sequence"/>
</dbReference>
<protein>
    <submittedName>
        <fullName evidence="1">Uncharacterized protein</fullName>
    </submittedName>
</protein>